<gene>
    <name evidence="5" type="primary">fus</name>
    <name evidence="5" type="ordered locus">syc2011_d</name>
</gene>
<dbReference type="InterPro" id="IPR027417">
    <property type="entry name" value="P-loop_NTPase"/>
</dbReference>
<dbReference type="AlphaFoldDB" id="A0A0H3K4W3"/>
<dbReference type="GO" id="GO:0003924">
    <property type="term" value="F:GTPase activity"/>
    <property type="evidence" value="ECO:0007669"/>
    <property type="project" value="InterPro"/>
</dbReference>
<keyword evidence="1" id="KW-0547">Nucleotide-binding</keyword>
<keyword evidence="5" id="KW-0251">Elongation factor</keyword>
<dbReference type="InterPro" id="IPR041095">
    <property type="entry name" value="EFG_II"/>
</dbReference>
<dbReference type="SMR" id="A0A0H3K4W3"/>
<evidence type="ECO:0000256" key="2">
    <source>
        <dbReference type="ARBA" id="ARBA00023134"/>
    </source>
</evidence>
<dbReference type="Proteomes" id="UP000001175">
    <property type="component" value="Chromosome"/>
</dbReference>
<dbReference type="SUPFAM" id="SSF54980">
    <property type="entry name" value="EF-G C-terminal domain-like"/>
    <property type="match status" value="2"/>
</dbReference>
<evidence type="ECO:0000256" key="1">
    <source>
        <dbReference type="ARBA" id="ARBA00022741"/>
    </source>
</evidence>
<dbReference type="Pfam" id="PF00679">
    <property type="entry name" value="EFG_C"/>
    <property type="match status" value="1"/>
</dbReference>
<dbReference type="CDD" id="cd04170">
    <property type="entry name" value="EF-G_bact"/>
    <property type="match status" value="1"/>
</dbReference>
<dbReference type="InterPro" id="IPR035647">
    <property type="entry name" value="EFG_III/V"/>
</dbReference>
<organism evidence="5 6">
    <name type="scientific">Synechococcus sp. (strain ATCC 27144 / PCC 6301 / SAUG 1402/1)</name>
    <name type="common">Anacystis nidulans</name>
    <dbReference type="NCBI Taxonomy" id="269084"/>
    <lineage>
        <taxon>Bacteria</taxon>
        <taxon>Bacillati</taxon>
        <taxon>Cyanobacteriota</taxon>
        <taxon>Cyanophyceae</taxon>
        <taxon>Synechococcales</taxon>
        <taxon>Synechococcaceae</taxon>
        <taxon>Synechococcus</taxon>
    </lineage>
</organism>
<dbReference type="EMBL" id="AP008231">
    <property type="protein sequence ID" value="BAD80201.1"/>
    <property type="molecule type" value="Genomic_DNA"/>
</dbReference>
<dbReference type="InterPro" id="IPR020568">
    <property type="entry name" value="Ribosomal_Su5_D2-typ_SF"/>
</dbReference>
<name>A0A0H3K4W3_SYNP6</name>
<dbReference type="NCBIfam" id="NF009891">
    <property type="entry name" value="PRK13351.1-1"/>
    <property type="match status" value="1"/>
</dbReference>
<accession>A0A0H3K4W3</accession>
<evidence type="ECO:0000259" key="4">
    <source>
        <dbReference type="SMART" id="SM00889"/>
    </source>
</evidence>
<keyword evidence="2" id="KW-0342">GTP-binding</keyword>
<dbReference type="InterPro" id="IPR000795">
    <property type="entry name" value="T_Tr_GTP-bd_dom"/>
</dbReference>
<dbReference type="GO" id="GO:0003746">
    <property type="term" value="F:translation elongation factor activity"/>
    <property type="evidence" value="ECO:0007669"/>
    <property type="project" value="UniProtKB-KW"/>
</dbReference>
<dbReference type="SUPFAM" id="SSF52540">
    <property type="entry name" value="P-loop containing nucleoside triphosphate hydrolases"/>
    <property type="match status" value="1"/>
</dbReference>
<dbReference type="SUPFAM" id="SSF54211">
    <property type="entry name" value="Ribosomal protein S5 domain 2-like"/>
    <property type="match status" value="1"/>
</dbReference>
<dbReference type="CDD" id="cd03713">
    <property type="entry name" value="EFG_mtEFG_C"/>
    <property type="match status" value="1"/>
</dbReference>
<dbReference type="InterPro" id="IPR014721">
    <property type="entry name" value="Ribsml_uS5_D2-typ_fold_subgr"/>
</dbReference>
<dbReference type="Gene3D" id="3.30.230.10">
    <property type="match status" value="1"/>
</dbReference>
<sequence length="662" mass="73382">MQDHKLGRRNIAIVGPYGSGKTSLLESLLAELGAINRPGRVDAGNTVGDSSPEARSRQMTVEINVANTDSLTFLDCPGSVEFQQETWNALIGVDGAIVVCEADPDRALTLAPIFHFLDSWEIPHCVFINKLERATEARWQATLDSLRSCCSRPLVAQQYPLFQGDRAVGFVDLISEQSHSFGEALNLPLSMAESVARNTLLETLADYDDHLLEELLEEIEPPVEEILDDLRQDVSADLIVPVLTGSAQLYWGISALLAALQQEMPTPAETVQHRRLIPCDRPVAQVLKTFFHPQAGKLSLIRLWQGELQEGDTLDGDRPSGIYRMMGDQLQSVQQARSGEIVALGRMESALTGDSLGLDAVDSPLPRVAIQTPVYALALTPERRSDEVKLGNCLRRLQEEDPSLQWEQHGDTHEVILWGQGEIHLQVALDRLRRKYNLPMSTHLPQVPFRETIRSAVSGVHGRYKHQTGGHGQFGDVYLDIQPLPRGEGFRFQETVVGGVVPRQYIPGVESGVREFLERGPLGFPLVDVEVTLTHGSYHSVDSSEQAFRQAARLAMQSGIPAAEPLLLEPILQVELFAPAVFTSSMLRLLSGHRGQILGYESCDNREGWDQVSAYLPQAEMQALGIELRSVTQGVGFFHWRHSHLAEVPERLQQQLLSDRSQ</sequence>
<keyword evidence="5" id="KW-0648">Protein biosynthesis</keyword>
<dbReference type="InterPro" id="IPR009022">
    <property type="entry name" value="EFG_III"/>
</dbReference>
<dbReference type="InterPro" id="IPR035649">
    <property type="entry name" value="EFG_V"/>
</dbReference>
<dbReference type="Gene3D" id="3.30.70.240">
    <property type="match status" value="1"/>
</dbReference>
<dbReference type="NCBIfam" id="NF009379">
    <property type="entry name" value="PRK12740.1-3"/>
    <property type="match status" value="1"/>
</dbReference>
<dbReference type="CDD" id="cd16262">
    <property type="entry name" value="EFG_III"/>
    <property type="match status" value="1"/>
</dbReference>
<dbReference type="InterPro" id="IPR047872">
    <property type="entry name" value="EFG_IV"/>
</dbReference>
<dbReference type="InterPro" id="IPR005517">
    <property type="entry name" value="Transl_elong_EFG/EF2_IV"/>
</dbReference>
<evidence type="ECO:0000313" key="6">
    <source>
        <dbReference type="Proteomes" id="UP000001175"/>
    </source>
</evidence>
<dbReference type="InterPro" id="IPR000640">
    <property type="entry name" value="EFG_V-like"/>
</dbReference>
<dbReference type="RefSeq" id="WP_011244321.1">
    <property type="nucleotide sequence ID" value="NC_006576.1"/>
</dbReference>
<proteinExistence type="predicted"/>
<dbReference type="CDD" id="cd01434">
    <property type="entry name" value="EFG_mtEFG1_IV"/>
    <property type="match status" value="1"/>
</dbReference>
<dbReference type="PANTHER" id="PTHR43261:SF7">
    <property type="entry name" value="ELONGATION FACTOR G-LIKE PROTEIN"/>
    <property type="match status" value="1"/>
</dbReference>
<dbReference type="Pfam" id="PF00009">
    <property type="entry name" value="GTP_EFTU"/>
    <property type="match status" value="1"/>
</dbReference>
<dbReference type="Pfam" id="PF03764">
    <property type="entry name" value="EFG_IV"/>
    <property type="match status" value="1"/>
</dbReference>
<dbReference type="InterPro" id="IPR009000">
    <property type="entry name" value="Transl_B-barrel_sf"/>
</dbReference>
<dbReference type="SUPFAM" id="SSF50447">
    <property type="entry name" value="Translation proteins"/>
    <property type="match status" value="1"/>
</dbReference>
<dbReference type="eggNOG" id="COG0480">
    <property type="taxonomic scope" value="Bacteria"/>
</dbReference>
<dbReference type="GeneID" id="72430958"/>
<protein>
    <submittedName>
        <fullName evidence="5">Elongation factor EF-G</fullName>
    </submittedName>
</protein>
<dbReference type="SMART" id="SM00838">
    <property type="entry name" value="EFG_C"/>
    <property type="match status" value="1"/>
</dbReference>
<dbReference type="SMART" id="SM00889">
    <property type="entry name" value="EFG_IV"/>
    <property type="match status" value="1"/>
</dbReference>
<dbReference type="KEGG" id="syc:syc2011_d"/>
<feature type="domain" description="Elongation factor EFG" evidence="3">
    <location>
        <begin position="566"/>
        <end position="656"/>
    </location>
</feature>
<dbReference type="Gene3D" id="2.40.30.10">
    <property type="entry name" value="Translation factors"/>
    <property type="match status" value="1"/>
</dbReference>
<dbReference type="PANTHER" id="PTHR43261">
    <property type="entry name" value="TRANSLATION ELONGATION FACTOR G-RELATED"/>
    <property type="match status" value="1"/>
</dbReference>
<dbReference type="GO" id="GO:0032790">
    <property type="term" value="P:ribosome disassembly"/>
    <property type="evidence" value="ECO:0007669"/>
    <property type="project" value="TreeGrafter"/>
</dbReference>
<dbReference type="GO" id="GO:0005525">
    <property type="term" value="F:GTP binding"/>
    <property type="evidence" value="ECO:0007669"/>
    <property type="project" value="UniProtKB-KW"/>
</dbReference>
<evidence type="ECO:0000313" key="5">
    <source>
        <dbReference type="EMBL" id="BAD80201.1"/>
    </source>
</evidence>
<dbReference type="Pfam" id="PF14492">
    <property type="entry name" value="EFG_III"/>
    <property type="match status" value="1"/>
</dbReference>
<reference evidence="5 6" key="1">
    <citation type="journal article" date="2007" name="Photosyn. Res.">
        <title>Complete nucleotide sequence of the freshwater unicellular cyanobacterium Synechococcus elongatus PCC 6301 chromosome: gene content and organization.</title>
        <authorList>
            <person name="Sugita C."/>
            <person name="Ogata K."/>
            <person name="Shikata M."/>
            <person name="Jikuya H."/>
            <person name="Takano J."/>
            <person name="Furumichi M."/>
            <person name="Kanehisa M."/>
            <person name="Omata T."/>
            <person name="Sugiura M."/>
            <person name="Sugita M."/>
        </authorList>
    </citation>
    <scope>NUCLEOTIDE SEQUENCE [LARGE SCALE GENOMIC DNA]</scope>
    <source>
        <strain evidence="6">ATCC 27144 / PCC 6301 / SAUG 1402/1</strain>
    </source>
</reference>
<evidence type="ECO:0000259" key="3">
    <source>
        <dbReference type="SMART" id="SM00838"/>
    </source>
</evidence>
<dbReference type="Gene3D" id="3.30.70.870">
    <property type="entry name" value="Elongation Factor G (Translational Gtpase), domain 3"/>
    <property type="match status" value="1"/>
</dbReference>
<feature type="domain" description="Translation elongation factor EFG/EF2" evidence="4">
    <location>
        <begin position="446"/>
        <end position="564"/>
    </location>
</feature>
<dbReference type="Gene3D" id="3.40.50.300">
    <property type="entry name" value="P-loop containing nucleotide triphosphate hydrolases"/>
    <property type="match status" value="1"/>
</dbReference>